<organism evidence="1 2">
    <name type="scientific">Smallanthus sonchifolius</name>
    <dbReference type="NCBI Taxonomy" id="185202"/>
    <lineage>
        <taxon>Eukaryota</taxon>
        <taxon>Viridiplantae</taxon>
        <taxon>Streptophyta</taxon>
        <taxon>Embryophyta</taxon>
        <taxon>Tracheophyta</taxon>
        <taxon>Spermatophyta</taxon>
        <taxon>Magnoliopsida</taxon>
        <taxon>eudicotyledons</taxon>
        <taxon>Gunneridae</taxon>
        <taxon>Pentapetalae</taxon>
        <taxon>asterids</taxon>
        <taxon>campanulids</taxon>
        <taxon>Asterales</taxon>
        <taxon>Asteraceae</taxon>
        <taxon>Asteroideae</taxon>
        <taxon>Heliantheae alliance</taxon>
        <taxon>Millerieae</taxon>
        <taxon>Smallanthus</taxon>
    </lineage>
</organism>
<keyword evidence="2" id="KW-1185">Reference proteome</keyword>
<reference evidence="1 2" key="2">
    <citation type="journal article" date="2022" name="Mol. Ecol. Resour.">
        <title>The genomes of chicory, endive, great burdock and yacon provide insights into Asteraceae paleo-polyploidization history and plant inulin production.</title>
        <authorList>
            <person name="Fan W."/>
            <person name="Wang S."/>
            <person name="Wang H."/>
            <person name="Wang A."/>
            <person name="Jiang F."/>
            <person name="Liu H."/>
            <person name="Zhao H."/>
            <person name="Xu D."/>
            <person name="Zhang Y."/>
        </authorList>
    </citation>
    <scope>NUCLEOTIDE SEQUENCE [LARGE SCALE GENOMIC DNA]</scope>
    <source>
        <strain evidence="2">cv. Yunnan</strain>
        <tissue evidence="1">Leaves</tissue>
    </source>
</reference>
<evidence type="ECO:0000313" key="1">
    <source>
        <dbReference type="EMBL" id="KAI3796575.1"/>
    </source>
</evidence>
<name>A0ACB9HLH9_9ASTR</name>
<proteinExistence type="predicted"/>
<sequence length="164" mass="18420">MFKPHYLRFKAWIWAFSSISSCTMHVPWDSVGCFRSVLIWLPSHLGWQMVYLKNNLLHTASIMGFRIPPVGWVFCCHSVCNRQEVGIIIIKYSPLVGYVALCGMPTHIALQAVDFCPFQRTLSSVSILYVFFLSRLILAAAAVALFLYKGGILATSSIVCIIIT</sequence>
<comment type="caution">
    <text evidence="1">The sequence shown here is derived from an EMBL/GenBank/DDBJ whole genome shotgun (WGS) entry which is preliminary data.</text>
</comment>
<protein>
    <submittedName>
        <fullName evidence="1">Uncharacterized protein</fullName>
    </submittedName>
</protein>
<reference evidence="2" key="1">
    <citation type="journal article" date="2022" name="Mol. Ecol. Resour.">
        <title>The genomes of chicory, endive, great burdock and yacon provide insights into Asteraceae palaeo-polyploidization history and plant inulin production.</title>
        <authorList>
            <person name="Fan W."/>
            <person name="Wang S."/>
            <person name="Wang H."/>
            <person name="Wang A."/>
            <person name="Jiang F."/>
            <person name="Liu H."/>
            <person name="Zhao H."/>
            <person name="Xu D."/>
            <person name="Zhang Y."/>
        </authorList>
    </citation>
    <scope>NUCLEOTIDE SEQUENCE [LARGE SCALE GENOMIC DNA]</scope>
    <source>
        <strain evidence="2">cv. Yunnan</strain>
    </source>
</reference>
<dbReference type="EMBL" id="CM042029">
    <property type="protein sequence ID" value="KAI3796575.1"/>
    <property type="molecule type" value="Genomic_DNA"/>
</dbReference>
<accession>A0ACB9HLH9</accession>
<dbReference type="Proteomes" id="UP001056120">
    <property type="component" value="Linkage Group LG12"/>
</dbReference>
<evidence type="ECO:0000313" key="2">
    <source>
        <dbReference type="Proteomes" id="UP001056120"/>
    </source>
</evidence>
<gene>
    <name evidence="1" type="ORF">L1987_39253</name>
</gene>